<dbReference type="PANTHER" id="PTHR35201">
    <property type="entry name" value="TERPENE SYNTHASE"/>
    <property type="match status" value="1"/>
</dbReference>
<dbReference type="Pfam" id="PF19086">
    <property type="entry name" value="Terpene_syn_C_2"/>
    <property type="match status" value="1"/>
</dbReference>
<accession>A0AAE0KBI4</accession>
<evidence type="ECO:0000256" key="1">
    <source>
        <dbReference type="ARBA" id="ARBA00001946"/>
    </source>
</evidence>
<reference evidence="6" key="2">
    <citation type="submission" date="2023-06" db="EMBL/GenBank/DDBJ databases">
        <authorList>
            <consortium name="Lawrence Berkeley National Laboratory"/>
            <person name="Haridas S."/>
            <person name="Hensen N."/>
            <person name="Bonometti L."/>
            <person name="Westerberg I."/>
            <person name="Brannstrom I.O."/>
            <person name="Guillou S."/>
            <person name="Cros-Aarteil S."/>
            <person name="Calhoun S."/>
            <person name="Kuo A."/>
            <person name="Mondo S."/>
            <person name="Pangilinan J."/>
            <person name="Riley R."/>
            <person name="Labutti K."/>
            <person name="Andreopoulos B."/>
            <person name="Lipzen A."/>
            <person name="Chen C."/>
            <person name="Yanf M."/>
            <person name="Daum C."/>
            <person name="Ng V."/>
            <person name="Clum A."/>
            <person name="Steindorff A."/>
            <person name="Ohm R."/>
            <person name="Martin F."/>
            <person name="Silar P."/>
            <person name="Natvig D."/>
            <person name="Lalanne C."/>
            <person name="Gautier V."/>
            <person name="Ament-Velasquez S.L."/>
            <person name="Kruys A."/>
            <person name="Hutchinson M.I."/>
            <person name="Powell A.J."/>
            <person name="Barry K."/>
            <person name="Miller A.N."/>
            <person name="Grigoriev I.V."/>
            <person name="Debuchy R."/>
            <person name="Gladieux P."/>
            <person name="Thoren M.H."/>
            <person name="Johannesson H."/>
        </authorList>
    </citation>
    <scope>NUCLEOTIDE SEQUENCE</scope>
    <source>
        <strain evidence="6">CBS 958.72</strain>
    </source>
</reference>
<evidence type="ECO:0000256" key="3">
    <source>
        <dbReference type="ARBA" id="ARBA00022842"/>
    </source>
</evidence>
<protein>
    <recommendedName>
        <fullName evidence="4">Terpene synthase</fullName>
        <ecNumber evidence="4">4.2.3.-</ecNumber>
    </recommendedName>
</protein>
<proteinExistence type="inferred from homology"/>
<comment type="similarity">
    <text evidence="2 4">Belongs to the terpene synthase family.</text>
</comment>
<evidence type="ECO:0000256" key="2">
    <source>
        <dbReference type="ARBA" id="ARBA00006333"/>
    </source>
</evidence>
<dbReference type="PANTHER" id="PTHR35201:SF4">
    <property type="entry name" value="BETA-PINACENE SYNTHASE-RELATED"/>
    <property type="match status" value="1"/>
</dbReference>
<dbReference type="SFLD" id="SFLDG01020">
    <property type="entry name" value="Terpene_Cyclase_Like_2"/>
    <property type="match status" value="1"/>
</dbReference>
<dbReference type="SUPFAM" id="SSF48576">
    <property type="entry name" value="Terpenoid synthases"/>
    <property type="match status" value="1"/>
</dbReference>
<dbReference type="GO" id="GO:0008299">
    <property type="term" value="P:isoprenoid biosynthetic process"/>
    <property type="evidence" value="ECO:0007669"/>
    <property type="project" value="UniProtKB-ARBA"/>
</dbReference>
<comment type="cofactor">
    <cofactor evidence="1 4">
        <name>Mg(2+)</name>
        <dbReference type="ChEBI" id="CHEBI:18420"/>
    </cofactor>
</comment>
<reference evidence="6" key="1">
    <citation type="journal article" date="2023" name="Mol. Phylogenet. Evol.">
        <title>Genome-scale phylogeny and comparative genomics of the fungal order Sordariales.</title>
        <authorList>
            <person name="Hensen N."/>
            <person name="Bonometti L."/>
            <person name="Westerberg I."/>
            <person name="Brannstrom I.O."/>
            <person name="Guillou S."/>
            <person name="Cros-Aarteil S."/>
            <person name="Calhoun S."/>
            <person name="Haridas S."/>
            <person name="Kuo A."/>
            <person name="Mondo S."/>
            <person name="Pangilinan J."/>
            <person name="Riley R."/>
            <person name="LaButti K."/>
            <person name="Andreopoulos B."/>
            <person name="Lipzen A."/>
            <person name="Chen C."/>
            <person name="Yan M."/>
            <person name="Daum C."/>
            <person name="Ng V."/>
            <person name="Clum A."/>
            <person name="Steindorff A."/>
            <person name="Ohm R.A."/>
            <person name="Martin F."/>
            <person name="Silar P."/>
            <person name="Natvig D.O."/>
            <person name="Lalanne C."/>
            <person name="Gautier V."/>
            <person name="Ament-Velasquez S.L."/>
            <person name="Kruys A."/>
            <person name="Hutchinson M.I."/>
            <person name="Powell A.J."/>
            <person name="Barry K."/>
            <person name="Miller A.N."/>
            <person name="Grigoriev I.V."/>
            <person name="Debuchy R."/>
            <person name="Gladieux P."/>
            <person name="Hiltunen Thoren M."/>
            <person name="Johannesson H."/>
        </authorList>
    </citation>
    <scope>NUCLEOTIDE SEQUENCE</scope>
    <source>
        <strain evidence="6">CBS 958.72</strain>
    </source>
</reference>
<comment type="caution">
    <text evidence="6">The sequence shown here is derived from an EMBL/GenBank/DDBJ whole genome shotgun (WGS) entry which is preliminary data.</text>
</comment>
<dbReference type="InterPro" id="IPR008949">
    <property type="entry name" value="Isoprenoid_synthase_dom_sf"/>
</dbReference>
<evidence type="ECO:0000256" key="4">
    <source>
        <dbReference type="RuleBase" id="RU366034"/>
    </source>
</evidence>
<dbReference type="InterPro" id="IPR034686">
    <property type="entry name" value="Terpene_cyclase-like_2"/>
</dbReference>
<evidence type="ECO:0000313" key="7">
    <source>
        <dbReference type="Proteomes" id="UP001287356"/>
    </source>
</evidence>
<dbReference type="SFLD" id="SFLDS00005">
    <property type="entry name" value="Isoprenoid_Synthase_Type_I"/>
    <property type="match status" value="1"/>
</dbReference>
<keyword evidence="4" id="KW-0456">Lyase</keyword>
<dbReference type="EC" id="4.2.3.-" evidence="4"/>
<dbReference type="Gene3D" id="1.10.600.10">
    <property type="entry name" value="Farnesyl Diphosphate Synthase"/>
    <property type="match status" value="1"/>
</dbReference>
<keyword evidence="3 4" id="KW-0460">Magnesium</keyword>
<sequence length="402" mass="45103">MASTEPALSHHGPDDGVLPPPDGEPHAALIAKLEGQVMHVPDMLSLFPKSWPSGGRNKYYKRLKARLDEIVQSVFPDEVARERALKSDFALLTSIWFPDAAWDDFYTCGLFSFWIFHCDDAMDDRAGVVSQDFSASCEYRKQVLDYTRCCLGLDPVSSPQPSGSAGASRLLSWFQPAVKWNPPCPSLPNSVFLEFAERVQLTTSKAFRELLHRDIESYLDHCAMEQRERMTGEMPDSLESYLRVRHHTSGIRCCGFLVQLGQDVRVPVQMMKSAEMQALWDDLTVLVLIENDILSAKKELAAGCVHNAIPVLYSQGQSLDSAIRVLVARLQGSRDAFDRAADSMCKKTAGDAGQQRWARKELLRYLDGLRTIATACIEFCKLAERYGNEKYLNHDGTMDVML</sequence>
<dbReference type="EMBL" id="JAULSN010000004">
    <property type="protein sequence ID" value="KAK3373659.1"/>
    <property type="molecule type" value="Genomic_DNA"/>
</dbReference>
<evidence type="ECO:0000313" key="6">
    <source>
        <dbReference type="EMBL" id="KAK3373659.1"/>
    </source>
</evidence>
<feature type="region of interest" description="Disordered" evidence="5">
    <location>
        <begin position="1"/>
        <end position="23"/>
    </location>
</feature>
<dbReference type="GO" id="GO:0046872">
    <property type="term" value="F:metal ion binding"/>
    <property type="evidence" value="ECO:0007669"/>
    <property type="project" value="UniProtKB-KW"/>
</dbReference>
<organism evidence="6 7">
    <name type="scientific">Lasiosphaeria ovina</name>
    <dbReference type="NCBI Taxonomy" id="92902"/>
    <lineage>
        <taxon>Eukaryota</taxon>
        <taxon>Fungi</taxon>
        <taxon>Dikarya</taxon>
        <taxon>Ascomycota</taxon>
        <taxon>Pezizomycotina</taxon>
        <taxon>Sordariomycetes</taxon>
        <taxon>Sordariomycetidae</taxon>
        <taxon>Sordariales</taxon>
        <taxon>Lasiosphaeriaceae</taxon>
        <taxon>Lasiosphaeria</taxon>
    </lineage>
</organism>
<evidence type="ECO:0000256" key="5">
    <source>
        <dbReference type="SAM" id="MobiDB-lite"/>
    </source>
</evidence>
<keyword evidence="7" id="KW-1185">Reference proteome</keyword>
<keyword evidence="4" id="KW-0479">Metal-binding</keyword>
<gene>
    <name evidence="6" type="ORF">B0T24DRAFT_720305</name>
</gene>
<dbReference type="Proteomes" id="UP001287356">
    <property type="component" value="Unassembled WGS sequence"/>
</dbReference>
<dbReference type="GO" id="GO:0010333">
    <property type="term" value="F:terpene synthase activity"/>
    <property type="evidence" value="ECO:0007669"/>
    <property type="project" value="InterPro"/>
</dbReference>
<dbReference type="AlphaFoldDB" id="A0AAE0KBI4"/>
<name>A0AAE0KBI4_9PEZI</name>